<evidence type="ECO:0000256" key="3">
    <source>
        <dbReference type="ARBA" id="ARBA00023002"/>
    </source>
</evidence>
<keyword evidence="3" id="KW-0560">Oxidoreductase</keyword>
<gene>
    <name evidence="5" type="ORF">K1X11_014130</name>
</gene>
<accession>A0ABZ1C2L0</accession>
<evidence type="ECO:0000313" key="6">
    <source>
        <dbReference type="Proteomes" id="UP000738431"/>
    </source>
</evidence>
<dbReference type="EMBL" id="CP139781">
    <property type="protein sequence ID" value="WRQ85947.1"/>
    <property type="molecule type" value="Genomic_DNA"/>
</dbReference>
<sequence length="243" mass="25939">MSDNSTQIALITGATDGIGKETARQLAEKGVRVIIGARNLEKGATVIEEFKTSGLEMELVALDVTSNASVTAAAQELEARHGRIDILINNAGIALDRGPLADMPVEEFELTFQTNVFGTFRATRAFLPLLRKSAHGRIVNVSSSLGSLWTMTDEKSPWYQVVIPAYAASKAAINAMTVHFARELKDTGIKINAVEPGLTATRAVKLPGAQPVSVGAEASVHYALIDDNGPTGGFFDRNGPYAW</sequence>
<dbReference type="InterPro" id="IPR045313">
    <property type="entry name" value="CBR1-like"/>
</dbReference>
<dbReference type="PANTHER" id="PTHR43490:SF99">
    <property type="entry name" value="SHORT-CHAIN DEHYDROGENASE_REDUCTASE"/>
    <property type="match status" value="1"/>
</dbReference>
<keyword evidence="6" id="KW-1185">Reference proteome</keyword>
<dbReference type="InterPro" id="IPR002347">
    <property type="entry name" value="SDR_fam"/>
</dbReference>
<dbReference type="CDD" id="cd05324">
    <property type="entry name" value="carb_red_PTCR-like_SDR_c"/>
    <property type="match status" value="1"/>
</dbReference>
<reference evidence="5 6" key="2">
    <citation type="submission" date="2023-12" db="EMBL/GenBank/DDBJ databases">
        <title>Description of an unclassified Opitutus bacterium of Verrucomicrobiota.</title>
        <authorList>
            <person name="Zhang D.-F."/>
        </authorList>
    </citation>
    <scope>NUCLEOTIDE SEQUENCE [LARGE SCALE GENOMIC DNA]</scope>
    <source>
        <strain evidence="5 6">WL0086</strain>
    </source>
</reference>
<proteinExistence type="inferred from homology"/>
<evidence type="ECO:0000256" key="2">
    <source>
        <dbReference type="ARBA" id="ARBA00022857"/>
    </source>
</evidence>
<dbReference type="PANTHER" id="PTHR43490">
    <property type="entry name" value="(+)-NEOMENTHOL DEHYDROGENASE"/>
    <property type="match status" value="1"/>
</dbReference>
<comment type="similarity">
    <text evidence="1 4">Belongs to the short-chain dehydrogenases/reductases (SDR) family.</text>
</comment>
<name>A0ABZ1C2L0_9BACT</name>
<dbReference type="InterPro" id="IPR036291">
    <property type="entry name" value="NAD(P)-bd_dom_sf"/>
</dbReference>
<protein>
    <submittedName>
        <fullName evidence="5">SDR family oxidoreductase</fullName>
    </submittedName>
</protein>
<dbReference type="Pfam" id="PF00106">
    <property type="entry name" value="adh_short"/>
    <property type="match status" value="1"/>
</dbReference>
<reference evidence="5 6" key="1">
    <citation type="submission" date="2021-08" db="EMBL/GenBank/DDBJ databases">
        <authorList>
            <person name="Zhang D."/>
            <person name="Zhang A."/>
            <person name="Wang L."/>
        </authorList>
    </citation>
    <scope>NUCLEOTIDE SEQUENCE [LARGE SCALE GENOMIC DNA]</scope>
    <source>
        <strain evidence="5 6">WL0086</strain>
    </source>
</reference>
<evidence type="ECO:0000256" key="1">
    <source>
        <dbReference type="ARBA" id="ARBA00006484"/>
    </source>
</evidence>
<dbReference type="Gene3D" id="3.40.50.720">
    <property type="entry name" value="NAD(P)-binding Rossmann-like Domain"/>
    <property type="match status" value="1"/>
</dbReference>
<dbReference type="InterPro" id="IPR020904">
    <property type="entry name" value="Sc_DH/Rdtase_CS"/>
</dbReference>
<dbReference type="Proteomes" id="UP000738431">
    <property type="component" value="Chromosome"/>
</dbReference>
<organism evidence="5 6">
    <name type="scientific">Actomonas aquatica</name>
    <dbReference type="NCBI Taxonomy" id="2866162"/>
    <lineage>
        <taxon>Bacteria</taxon>
        <taxon>Pseudomonadati</taxon>
        <taxon>Verrucomicrobiota</taxon>
        <taxon>Opitutia</taxon>
        <taxon>Opitutales</taxon>
        <taxon>Opitutaceae</taxon>
        <taxon>Actomonas</taxon>
    </lineage>
</organism>
<dbReference type="PRINTS" id="PR00081">
    <property type="entry name" value="GDHRDH"/>
</dbReference>
<keyword evidence="2" id="KW-0521">NADP</keyword>
<dbReference type="PRINTS" id="PR00080">
    <property type="entry name" value="SDRFAMILY"/>
</dbReference>
<evidence type="ECO:0000256" key="4">
    <source>
        <dbReference type="RuleBase" id="RU000363"/>
    </source>
</evidence>
<dbReference type="SUPFAM" id="SSF51735">
    <property type="entry name" value="NAD(P)-binding Rossmann-fold domains"/>
    <property type="match status" value="1"/>
</dbReference>
<dbReference type="RefSeq" id="WP_221031460.1">
    <property type="nucleotide sequence ID" value="NZ_CP139781.1"/>
</dbReference>
<dbReference type="PROSITE" id="PS00061">
    <property type="entry name" value="ADH_SHORT"/>
    <property type="match status" value="1"/>
</dbReference>
<evidence type="ECO:0000313" key="5">
    <source>
        <dbReference type="EMBL" id="WRQ85947.1"/>
    </source>
</evidence>